<evidence type="ECO:0000313" key="4">
    <source>
        <dbReference type="Proteomes" id="UP001548832"/>
    </source>
</evidence>
<protein>
    <submittedName>
        <fullName evidence="3">IS1595 family transposase</fullName>
    </submittedName>
</protein>
<name>A0ABV2D7W6_9HYPH</name>
<feature type="compositionally biased region" description="Basic residues" evidence="1">
    <location>
        <begin position="154"/>
        <end position="164"/>
    </location>
</feature>
<accession>A0ABV2D7W6</accession>
<dbReference type="Pfam" id="PF12760">
    <property type="entry name" value="Zn_ribbon_IS1595"/>
    <property type="match status" value="1"/>
</dbReference>
<proteinExistence type="predicted"/>
<comment type="caution">
    <text evidence="3">The sequence shown here is derived from an EMBL/GenBank/DDBJ whole genome shotgun (WGS) entry which is preliminary data.</text>
</comment>
<reference evidence="3 4" key="1">
    <citation type="submission" date="2024-06" db="EMBL/GenBank/DDBJ databases">
        <authorList>
            <person name="Kim D.-U."/>
        </authorList>
    </citation>
    <scope>NUCLEOTIDE SEQUENCE [LARGE SCALE GENOMIC DNA]</scope>
    <source>
        <strain evidence="3 4">KACC15460</strain>
    </source>
</reference>
<evidence type="ECO:0000256" key="1">
    <source>
        <dbReference type="SAM" id="MobiDB-lite"/>
    </source>
</evidence>
<feature type="region of interest" description="Disordered" evidence="1">
    <location>
        <begin position="142"/>
        <end position="164"/>
    </location>
</feature>
<dbReference type="SMART" id="SM01126">
    <property type="entry name" value="DDE_Tnp_IS1595"/>
    <property type="match status" value="1"/>
</dbReference>
<evidence type="ECO:0000313" key="3">
    <source>
        <dbReference type="EMBL" id="MET2825863.1"/>
    </source>
</evidence>
<dbReference type="InterPro" id="IPR024445">
    <property type="entry name" value="Tnp_ISXO2-like"/>
</dbReference>
<keyword evidence="4" id="KW-1185">Reference proteome</keyword>
<dbReference type="InterPro" id="IPR024442">
    <property type="entry name" value="Transposase_Zn_ribbon"/>
</dbReference>
<dbReference type="PANTHER" id="PTHR47163:SF2">
    <property type="entry name" value="SI:DKEY-17M8.2"/>
    <property type="match status" value="1"/>
</dbReference>
<organism evidence="3 4">
    <name type="scientific">Mesorhizobium shangrilense</name>
    <dbReference type="NCBI Taxonomy" id="460060"/>
    <lineage>
        <taxon>Bacteria</taxon>
        <taxon>Pseudomonadati</taxon>
        <taxon>Pseudomonadota</taxon>
        <taxon>Alphaproteobacteria</taxon>
        <taxon>Hyphomicrobiales</taxon>
        <taxon>Phyllobacteriaceae</taxon>
        <taxon>Mesorhizobium</taxon>
    </lineage>
</organism>
<sequence>MSVLSDRHFHDEAEAYKFVEARIWPNGPTCPHCGGVERISKMEGKSTRIGTYKCYQCRKPFTVKIGTIFEASHVKLNHWLQAIFLIASSKKGISSNQLHRTLGVTLKTAWFISHRIREAMRDGKLGPLGGSGMVVEADETYLGKATDQSPSPQRKGRPLLKRKAGTSNKRAILGLIERGGSVRTFHVVQATKVNVAELVTDNIARESILYTDESKLYGGMGDHFADHQSVKHSAKEYVRGEVHSNTIESYFSIFKRGMRGTYQHCAEKHLHRYLAEFDFRHNARVALGVNDEARAGRILDGVVGKRLTYETTSAR</sequence>
<dbReference type="RefSeq" id="WP_354457939.1">
    <property type="nucleotide sequence ID" value="NZ_JBEWSZ010000001.1"/>
</dbReference>
<dbReference type="PANTHER" id="PTHR47163">
    <property type="entry name" value="DDE_TNP_IS1595 DOMAIN-CONTAINING PROTEIN"/>
    <property type="match status" value="1"/>
</dbReference>
<feature type="domain" description="ISXO2-like transposase" evidence="2">
    <location>
        <begin position="127"/>
        <end position="282"/>
    </location>
</feature>
<gene>
    <name evidence="3" type="ORF">ABVQ20_02620</name>
</gene>
<dbReference type="Pfam" id="PF12762">
    <property type="entry name" value="DDE_Tnp_IS1595"/>
    <property type="match status" value="1"/>
</dbReference>
<dbReference type="Proteomes" id="UP001548832">
    <property type="component" value="Unassembled WGS sequence"/>
</dbReference>
<evidence type="ECO:0000259" key="2">
    <source>
        <dbReference type="SMART" id="SM01126"/>
    </source>
</evidence>
<dbReference type="EMBL" id="JBEWSZ010000001">
    <property type="protein sequence ID" value="MET2825863.1"/>
    <property type="molecule type" value="Genomic_DNA"/>
</dbReference>
<dbReference type="InterPro" id="IPR053164">
    <property type="entry name" value="IS1016-like_transposase"/>
</dbReference>
<dbReference type="NCBIfam" id="NF033547">
    <property type="entry name" value="transpos_IS1595"/>
    <property type="match status" value="1"/>
</dbReference>